<evidence type="ECO:0000256" key="2">
    <source>
        <dbReference type="ARBA" id="ARBA00022801"/>
    </source>
</evidence>
<evidence type="ECO:0000313" key="6">
    <source>
        <dbReference type="Proteomes" id="UP000288716"/>
    </source>
</evidence>
<evidence type="ECO:0000313" key="5">
    <source>
        <dbReference type="EMBL" id="RWS28630.1"/>
    </source>
</evidence>
<dbReference type="AlphaFoldDB" id="A0A443SM76"/>
<keyword evidence="4" id="KW-0326">Glycosidase</keyword>
<evidence type="ECO:0000256" key="1">
    <source>
        <dbReference type="ARBA" id="ARBA00022763"/>
    </source>
</evidence>
<sequence length="110" mass="12601">MIKSTNRKKGKGSLALETIKTEVNEAETTLNQQNEWQPKNWNLLLENIKQMRKMNEAPVDTMGCDQCHDKLETDPKTQRFQTLVALMLSSQTKDEITFATMTNLKENGLT</sequence>
<dbReference type="OrthoDB" id="2099276at2759"/>
<accession>A0A443SM76</accession>
<reference evidence="5 6" key="1">
    <citation type="journal article" date="2018" name="Gigascience">
        <title>Genomes of trombidid mites reveal novel predicted allergens and laterally-transferred genes associated with secondary metabolism.</title>
        <authorList>
            <person name="Dong X."/>
            <person name="Chaisiri K."/>
            <person name="Xia D."/>
            <person name="Armstrong S.D."/>
            <person name="Fang Y."/>
            <person name="Donnelly M.J."/>
            <person name="Kadowaki T."/>
            <person name="McGarry J.W."/>
            <person name="Darby A.C."/>
            <person name="Makepeace B.L."/>
        </authorList>
    </citation>
    <scope>NUCLEOTIDE SEQUENCE [LARGE SCALE GENOMIC DNA]</scope>
    <source>
        <strain evidence="5">UoL-UT</strain>
    </source>
</reference>
<dbReference type="VEuPathDB" id="VectorBase:LDEU003408"/>
<feature type="non-terminal residue" evidence="5">
    <location>
        <position position="110"/>
    </location>
</feature>
<dbReference type="GO" id="GO:0006289">
    <property type="term" value="P:nucleotide-excision repair"/>
    <property type="evidence" value="ECO:0007669"/>
    <property type="project" value="TreeGrafter"/>
</dbReference>
<keyword evidence="2" id="KW-0378">Hydrolase</keyword>
<keyword evidence="1" id="KW-0227">DNA damage</keyword>
<dbReference type="Proteomes" id="UP000288716">
    <property type="component" value="Unassembled WGS sequence"/>
</dbReference>
<dbReference type="SUPFAM" id="SSF48150">
    <property type="entry name" value="DNA-glycosylase"/>
    <property type="match status" value="1"/>
</dbReference>
<evidence type="ECO:0000256" key="3">
    <source>
        <dbReference type="ARBA" id="ARBA00023204"/>
    </source>
</evidence>
<dbReference type="GO" id="GO:0000703">
    <property type="term" value="F:oxidized pyrimidine nucleobase lesion DNA N-glycosylase activity"/>
    <property type="evidence" value="ECO:0007669"/>
    <property type="project" value="TreeGrafter"/>
</dbReference>
<evidence type="ECO:0000256" key="4">
    <source>
        <dbReference type="ARBA" id="ARBA00023295"/>
    </source>
</evidence>
<keyword evidence="5" id="KW-0255">Endonuclease</keyword>
<dbReference type="GO" id="GO:0006285">
    <property type="term" value="P:base-excision repair, AP site formation"/>
    <property type="evidence" value="ECO:0007669"/>
    <property type="project" value="TreeGrafter"/>
</dbReference>
<dbReference type="PANTHER" id="PTHR43286">
    <property type="entry name" value="ENDONUCLEASE III-LIKE PROTEIN 1"/>
    <property type="match status" value="1"/>
</dbReference>
<dbReference type="GO" id="GO:0005634">
    <property type="term" value="C:nucleus"/>
    <property type="evidence" value="ECO:0007669"/>
    <property type="project" value="TreeGrafter"/>
</dbReference>
<dbReference type="EMBL" id="NCKV01001284">
    <property type="protein sequence ID" value="RWS28630.1"/>
    <property type="molecule type" value="Genomic_DNA"/>
</dbReference>
<keyword evidence="5" id="KW-0540">Nuclease</keyword>
<organism evidence="5 6">
    <name type="scientific">Leptotrombidium deliense</name>
    <dbReference type="NCBI Taxonomy" id="299467"/>
    <lineage>
        <taxon>Eukaryota</taxon>
        <taxon>Metazoa</taxon>
        <taxon>Ecdysozoa</taxon>
        <taxon>Arthropoda</taxon>
        <taxon>Chelicerata</taxon>
        <taxon>Arachnida</taxon>
        <taxon>Acari</taxon>
        <taxon>Acariformes</taxon>
        <taxon>Trombidiformes</taxon>
        <taxon>Prostigmata</taxon>
        <taxon>Anystina</taxon>
        <taxon>Parasitengona</taxon>
        <taxon>Trombiculoidea</taxon>
        <taxon>Trombiculidae</taxon>
        <taxon>Leptotrombidium</taxon>
    </lineage>
</organism>
<keyword evidence="3" id="KW-0234">DNA repair</keyword>
<dbReference type="GO" id="GO:0003906">
    <property type="term" value="F:DNA-(apurinic or apyrimidinic site) endonuclease activity"/>
    <property type="evidence" value="ECO:0007669"/>
    <property type="project" value="TreeGrafter"/>
</dbReference>
<protein>
    <submittedName>
        <fullName evidence="5">Endonuclease III-like protein 1</fullName>
    </submittedName>
</protein>
<proteinExistence type="predicted"/>
<name>A0A443SM76_9ACAR</name>
<dbReference type="Gene3D" id="1.10.340.30">
    <property type="entry name" value="Hypothetical protein, domain 2"/>
    <property type="match status" value="1"/>
</dbReference>
<comment type="caution">
    <text evidence="5">The sequence shown here is derived from an EMBL/GenBank/DDBJ whole genome shotgun (WGS) entry which is preliminary data.</text>
</comment>
<keyword evidence="6" id="KW-1185">Reference proteome</keyword>
<dbReference type="STRING" id="299467.A0A443SM76"/>
<gene>
    <name evidence="5" type="ORF">B4U80_05822</name>
</gene>
<dbReference type="PANTHER" id="PTHR43286:SF1">
    <property type="entry name" value="ENDONUCLEASE III-LIKE PROTEIN 1"/>
    <property type="match status" value="1"/>
</dbReference>
<dbReference type="InterPro" id="IPR011257">
    <property type="entry name" value="DNA_glycosylase"/>
</dbReference>